<evidence type="ECO:0000259" key="2">
    <source>
        <dbReference type="Pfam" id="PF12863"/>
    </source>
</evidence>
<dbReference type="AlphaFoldDB" id="A0A2V2MNT8"/>
<feature type="domain" description="DUF3821" evidence="2">
    <location>
        <begin position="33"/>
        <end position="221"/>
    </location>
</feature>
<evidence type="ECO:0000313" key="3">
    <source>
        <dbReference type="EMBL" id="PWR69762.1"/>
    </source>
</evidence>
<comment type="caution">
    <text evidence="3">The sequence shown here is derived from an EMBL/GenBank/DDBJ whole genome shotgun (WGS) entry which is preliminary data.</text>
</comment>
<feature type="compositionally biased region" description="Low complexity" evidence="1">
    <location>
        <begin position="293"/>
        <end position="326"/>
    </location>
</feature>
<dbReference type="EMBL" id="QGMZ01000055">
    <property type="protein sequence ID" value="PWR69762.1"/>
    <property type="molecule type" value="Genomic_DNA"/>
</dbReference>
<keyword evidence="4" id="KW-1185">Reference proteome</keyword>
<name>A0A2V2MNT8_9EURY</name>
<evidence type="ECO:0000313" key="4">
    <source>
        <dbReference type="Proteomes" id="UP000245934"/>
    </source>
</evidence>
<accession>A0A2V2MNT8</accession>
<sequence>MFIMNNIIKVGVALLFLALISVPCIGELTSIRAGGTVFLGEEGLDITASGVVDGDRIGWWAPGSSVTSEPTDVVTISSPDSFYVSPSTFSGKEGLWYTWPGKIPVFQVKQPKISIRVYDETADFDGTGKWIPRGDAISFRISSNVFEANSRGGSSGQADVVLMSPEGAKYSSVSGPSGSFSLEGIPLTSSLTNTGPVWSTGGVDTGTWTVRAELSMNRIKDNLPDIGEGVSETMEVLIQNVNPLIKSDVAIEIGDSADTKLPVKEVTRVITPLPTITVIPKTPLPTVQKTEQTPVPVTTMPNTTIPAATPVPSEEPPVTTSPLPETTQSPIGFLPILGGILFMILVRRS</sequence>
<protein>
    <recommendedName>
        <fullName evidence="2">DUF3821 domain-containing protein</fullName>
    </recommendedName>
</protein>
<gene>
    <name evidence="3" type="ORF">DLD82_17035</name>
</gene>
<organism evidence="3 4">
    <name type="scientific">Methanospirillum stamsii</name>
    <dbReference type="NCBI Taxonomy" id="1277351"/>
    <lineage>
        <taxon>Archaea</taxon>
        <taxon>Methanobacteriati</taxon>
        <taxon>Methanobacteriota</taxon>
        <taxon>Stenosarchaea group</taxon>
        <taxon>Methanomicrobia</taxon>
        <taxon>Methanomicrobiales</taxon>
        <taxon>Methanospirillaceae</taxon>
        <taxon>Methanospirillum</taxon>
    </lineage>
</organism>
<dbReference type="InterPro" id="IPR024277">
    <property type="entry name" value="DUF3821"/>
</dbReference>
<dbReference type="Pfam" id="PF12863">
    <property type="entry name" value="DUF3821"/>
    <property type="match status" value="1"/>
</dbReference>
<evidence type="ECO:0000256" key="1">
    <source>
        <dbReference type="SAM" id="MobiDB-lite"/>
    </source>
</evidence>
<proteinExistence type="predicted"/>
<feature type="region of interest" description="Disordered" evidence="1">
    <location>
        <begin position="289"/>
        <end position="326"/>
    </location>
</feature>
<dbReference type="Proteomes" id="UP000245934">
    <property type="component" value="Unassembled WGS sequence"/>
</dbReference>
<reference evidence="3 4" key="1">
    <citation type="submission" date="2018-05" db="EMBL/GenBank/DDBJ databases">
        <title>Draft genome of Methanospirillum stamsii Pt1.</title>
        <authorList>
            <person name="Dueholm M.S."/>
            <person name="Nielsen P.H."/>
            <person name="Bakmann L.F."/>
            <person name="Otzen D.E."/>
        </authorList>
    </citation>
    <scope>NUCLEOTIDE SEQUENCE [LARGE SCALE GENOMIC DNA]</scope>
    <source>
        <strain evidence="3 4">Pt1</strain>
    </source>
</reference>